<accession>A0ABD0NJM1</accession>
<evidence type="ECO:0000313" key="2">
    <source>
        <dbReference type="Proteomes" id="UP001529510"/>
    </source>
</evidence>
<protein>
    <submittedName>
        <fullName evidence="1">Uncharacterized protein</fullName>
    </submittedName>
</protein>
<dbReference type="AlphaFoldDB" id="A0ABD0NJM1"/>
<organism evidence="1 2">
    <name type="scientific">Cirrhinus mrigala</name>
    <name type="common">Mrigala</name>
    <dbReference type="NCBI Taxonomy" id="683832"/>
    <lineage>
        <taxon>Eukaryota</taxon>
        <taxon>Metazoa</taxon>
        <taxon>Chordata</taxon>
        <taxon>Craniata</taxon>
        <taxon>Vertebrata</taxon>
        <taxon>Euteleostomi</taxon>
        <taxon>Actinopterygii</taxon>
        <taxon>Neopterygii</taxon>
        <taxon>Teleostei</taxon>
        <taxon>Ostariophysi</taxon>
        <taxon>Cypriniformes</taxon>
        <taxon>Cyprinidae</taxon>
        <taxon>Labeoninae</taxon>
        <taxon>Labeonini</taxon>
        <taxon>Cirrhinus</taxon>
    </lineage>
</organism>
<gene>
    <name evidence="1" type="ORF">M9458_045242</name>
</gene>
<comment type="caution">
    <text evidence="1">The sequence shown here is derived from an EMBL/GenBank/DDBJ whole genome shotgun (WGS) entry which is preliminary data.</text>
</comment>
<dbReference type="InterPro" id="IPR013783">
    <property type="entry name" value="Ig-like_fold"/>
</dbReference>
<reference evidence="1 2" key="1">
    <citation type="submission" date="2024-05" db="EMBL/GenBank/DDBJ databases">
        <title>Genome sequencing and assembly of Indian major carp, Cirrhinus mrigala (Hamilton, 1822).</title>
        <authorList>
            <person name="Mohindra V."/>
            <person name="Chowdhury L.M."/>
            <person name="Lal K."/>
            <person name="Jena J.K."/>
        </authorList>
    </citation>
    <scope>NUCLEOTIDE SEQUENCE [LARGE SCALE GENOMIC DNA]</scope>
    <source>
        <strain evidence="1">CM1030</strain>
        <tissue evidence="1">Blood</tissue>
    </source>
</reference>
<dbReference type="EMBL" id="JAMKFB020000022">
    <property type="protein sequence ID" value="KAL0161517.1"/>
    <property type="molecule type" value="Genomic_DNA"/>
</dbReference>
<dbReference type="Proteomes" id="UP001529510">
    <property type="component" value="Unassembled WGS sequence"/>
</dbReference>
<sequence length="53" mass="5909">VSAAERDEICVKEGANVTLDPGVIMTWNLMTWDFNDICIAEITEDQCNVCTDD</sequence>
<keyword evidence="2" id="KW-1185">Reference proteome</keyword>
<evidence type="ECO:0000313" key="1">
    <source>
        <dbReference type="EMBL" id="KAL0161517.1"/>
    </source>
</evidence>
<feature type="non-terminal residue" evidence="1">
    <location>
        <position position="53"/>
    </location>
</feature>
<feature type="non-terminal residue" evidence="1">
    <location>
        <position position="1"/>
    </location>
</feature>
<dbReference type="Gene3D" id="2.60.40.10">
    <property type="entry name" value="Immunoglobulins"/>
    <property type="match status" value="1"/>
</dbReference>
<name>A0ABD0NJM1_CIRMR</name>
<proteinExistence type="predicted"/>